<dbReference type="EMBL" id="KC292025">
    <property type="protein sequence ID" value="AGM11280.1"/>
    <property type="molecule type" value="Genomic_DNA"/>
</dbReference>
<protein>
    <submittedName>
        <fullName evidence="2">Uncharacterized protein</fullName>
    </submittedName>
</protein>
<proteinExistence type="predicted"/>
<evidence type="ECO:0000313" key="3">
    <source>
        <dbReference type="Proteomes" id="UP000203449"/>
    </source>
</evidence>
<evidence type="ECO:0000313" key="2">
    <source>
        <dbReference type="EMBL" id="AGM11280.1"/>
    </source>
</evidence>
<sequence>MMAEITSSDLDDDHWATSDGVRNYIDIPVQGTQKDVEPFILSATDTVQAWWKRDTDQDIPDDLPDPSTIEADHPLLVKAVELLAASEAHEAEAQNFRSEQDEGQSRNVFLERRAKSKFSDWVTVNGYDVTDTTQAQGSDFPATGRSSGLTDFGGDYGDG</sequence>
<gene>
    <name evidence="2" type="primary">24</name>
    <name evidence="2" type="ORF">HHTV1_24</name>
</gene>
<dbReference type="KEGG" id="vg:16194215"/>
<dbReference type="RefSeq" id="YP_008058714.1">
    <property type="nucleotide sequence ID" value="NC_021322.1"/>
</dbReference>
<accession>R4T8Q4</accession>
<keyword evidence="3" id="KW-1185">Reference proteome</keyword>
<feature type="region of interest" description="Disordered" evidence="1">
    <location>
        <begin position="131"/>
        <end position="159"/>
    </location>
</feature>
<reference evidence="2 3" key="1">
    <citation type="submission" date="2012-12" db="EMBL/GenBank/DDBJ databases">
        <authorList>
            <person name="Sencilo A."/>
            <person name="Jacobs-Sera D."/>
            <person name="Russell D.A."/>
            <person name="Ko C."/>
            <person name="Atanasova N."/>
            <person name="Osterlund E."/>
            <person name="Oksanen H.M."/>
            <person name="Bamford D.H."/>
            <person name="Hatfull G.F."/>
            <person name="Roine E."/>
            <person name="Hendrix R.W."/>
        </authorList>
    </citation>
    <scope>NUCLEOTIDE SEQUENCE [LARGE SCALE GENOMIC DNA]</scope>
</reference>
<dbReference type="Proteomes" id="UP000203449">
    <property type="component" value="Segment"/>
</dbReference>
<name>R4T8Q4_9CAUD</name>
<evidence type="ECO:0000256" key="1">
    <source>
        <dbReference type="SAM" id="MobiDB-lite"/>
    </source>
</evidence>
<organism evidence="2 3">
    <name type="scientific">Haloarcula hispanica tailed virus 1</name>
    <dbReference type="NCBI Taxonomy" id="1273750"/>
    <lineage>
        <taxon>Viruses</taxon>
        <taxon>Duplodnaviria</taxon>
        <taxon>Heunggongvirae</taxon>
        <taxon>Uroviricota</taxon>
        <taxon>Caudoviricetes</taxon>
        <taxon>Madisaviridae</taxon>
        <taxon>Clampvirus</taxon>
        <taxon>Clampvirus italiense</taxon>
        <taxon>Clampvirus HHTV1</taxon>
    </lineage>
</organism>
<dbReference type="GeneID" id="16194215"/>